<name>A0A812S4K7_9DINO</name>
<keyword evidence="4" id="KW-0812">Transmembrane</keyword>
<dbReference type="OrthoDB" id="270720at2759"/>
<gene>
    <name evidence="6" type="primary">PIP5K4</name>
    <name evidence="6" type="ORF">SNEC2469_LOCUS13131</name>
</gene>
<feature type="transmembrane region" description="Helical" evidence="4">
    <location>
        <begin position="41"/>
        <end position="64"/>
    </location>
</feature>
<dbReference type="SUPFAM" id="SSF82185">
    <property type="entry name" value="Histone H3 K4-specific methyltransferase SET7/9 N-terminal domain"/>
    <property type="match status" value="6"/>
</dbReference>
<dbReference type="GO" id="GO:0005829">
    <property type="term" value="C:cytosol"/>
    <property type="evidence" value="ECO:0007669"/>
    <property type="project" value="TreeGrafter"/>
</dbReference>
<dbReference type="InterPro" id="IPR002110">
    <property type="entry name" value="Ankyrin_rpt"/>
</dbReference>
<dbReference type="InterPro" id="IPR003409">
    <property type="entry name" value="MORN"/>
</dbReference>
<feature type="region of interest" description="Disordered" evidence="3">
    <location>
        <begin position="1336"/>
        <end position="1376"/>
    </location>
</feature>
<dbReference type="Pfam" id="PF12796">
    <property type="entry name" value="Ank_2"/>
    <property type="match status" value="1"/>
</dbReference>
<comment type="caution">
    <text evidence="6">The sequence shown here is derived from an EMBL/GenBank/DDBJ whole genome shotgun (WGS) entry which is preliminary data.</text>
</comment>
<feature type="compositionally biased region" description="Basic and acidic residues" evidence="3">
    <location>
        <begin position="1356"/>
        <end position="1376"/>
    </location>
</feature>
<dbReference type="SMART" id="SM00248">
    <property type="entry name" value="ANK"/>
    <property type="match status" value="3"/>
</dbReference>
<feature type="repeat" description="ANK" evidence="2">
    <location>
        <begin position="1621"/>
        <end position="1653"/>
    </location>
</feature>
<dbReference type="Pfam" id="PF12037">
    <property type="entry name" value="ATAD3_N"/>
    <property type="match status" value="1"/>
</dbReference>
<dbReference type="SUPFAM" id="SSF48403">
    <property type="entry name" value="Ankyrin repeat"/>
    <property type="match status" value="1"/>
</dbReference>
<dbReference type="SMART" id="SM00698">
    <property type="entry name" value="MORN"/>
    <property type="match status" value="18"/>
</dbReference>
<keyword evidence="2" id="KW-0040">ANK repeat</keyword>
<reference evidence="6" key="1">
    <citation type="submission" date="2021-02" db="EMBL/GenBank/DDBJ databases">
        <authorList>
            <person name="Dougan E. K."/>
            <person name="Rhodes N."/>
            <person name="Thang M."/>
            <person name="Chan C."/>
        </authorList>
    </citation>
    <scope>NUCLEOTIDE SEQUENCE</scope>
</reference>
<evidence type="ECO:0000313" key="7">
    <source>
        <dbReference type="Proteomes" id="UP000601435"/>
    </source>
</evidence>
<dbReference type="Gene3D" id="1.25.40.20">
    <property type="entry name" value="Ankyrin repeat-containing domain"/>
    <property type="match status" value="1"/>
</dbReference>
<dbReference type="EMBL" id="CAJNJA010020942">
    <property type="protein sequence ID" value="CAE7467307.1"/>
    <property type="molecule type" value="Genomic_DNA"/>
</dbReference>
<keyword evidence="4" id="KW-1133">Transmembrane helix</keyword>
<feature type="compositionally biased region" description="Low complexity" evidence="3">
    <location>
        <begin position="1341"/>
        <end position="1353"/>
    </location>
</feature>
<dbReference type="Gene3D" id="3.40.50.150">
    <property type="entry name" value="Vaccinia Virus protein VP39"/>
    <property type="match status" value="1"/>
</dbReference>
<dbReference type="SUPFAM" id="SSF53335">
    <property type="entry name" value="S-adenosyl-L-methionine-dependent methyltransferases"/>
    <property type="match status" value="1"/>
</dbReference>
<accession>A0A812S4K7</accession>
<dbReference type="InterPro" id="IPR036770">
    <property type="entry name" value="Ankyrin_rpt-contain_sf"/>
</dbReference>
<feature type="domain" description="ATPase family AAA" evidence="5">
    <location>
        <begin position="1280"/>
        <end position="1442"/>
    </location>
</feature>
<dbReference type="Pfam" id="PF02493">
    <property type="entry name" value="MORN"/>
    <property type="match status" value="19"/>
</dbReference>
<dbReference type="PANTHER" id="PTHR43215">
    <property type="entry name" value="RADIAL SPOKE HEAD 1 HOMOLOG"/>
    <property type="match status" value="1"/>
</dbReference>
<evidence type="ECO:0000313" key="6">
    <source>
        <dbReference type="EMBL" id="CAE7467307.1"/>
    </source>
</evidence>
<proteinExistence type="predicted"/>
<keyword evidence="1" id="KW-0677">Repeat</keyword>
<sequence>DLGLSNSIPSRKEKLIKISLLSKLAGFFCKNLPMLENLADLVSLGLFVWLIITYIPPIFELYWMQDCFQNELLRADGYNGTRLPLREARGRQQVPSRLPDEHVNRKDNTLNIEHFISEKRSGLDHGVVTPRKPDSDKLTTNRVVKDQRIFSNGNSYVGTWLNGRMHGEGHYIWSDGSEYFGEFHEGYMWGSGKKTWPTGRTYDGEWRKDQMWGDGKMSWPSGEEYIGSLKKGVFHGKGTRTWPNGDRYAGNFKHGMQEGEGTFESAEEGWVYSGQWLQNRMNGRGKVKWPNGIEYDGEWKDGIREGKGKLTWADGSCYKGDFQHNCIEGKGKKTLPDGSWFEGQFHDSELEGRGTFHWPDGTEFEGLWHNSEIVGPGCHRFPNGTRITGVFENHGATGEGTKKWANGCMYTGTLLNNSIHKYGVFQWPDGRRYIGQFQDEMMHGEGMLCWTDDFGVCRYKGSFEHNVFQGHGVLEWSVKARYVGEFFNGLYHGEGTFEWPDKANIYRGQWQFGEMSGQGTLTTSCGSIYSGEFHAGNMEGRGTITFITNDQYTGEFKDSLFNGLGCYTWSSGVTLTGVFENNVCNKVGKKTYTNGLVYVGELLEDQEHGRGVLTDPSGTRVVGVWNKGRLEEELIEMIVSSAEVDPRGPSEQILGQREMAKAKLLQYFGCFAGSGNLEDVAAQIAHLEGLEMGSPQELLPGQWTLIGDTAGSRPPTLIAACMGASLQGRVIRSVWLDISQALELECHAVLGDAEGNAETWNGRTKQPLQLGLSPGAPVTASTESSRVTVSYVDEDFLVLREDDPFLFLEGKIHRFYVKREVYLRTSSRQRFWRGFSGLRDMLPQVPLWLLSGCRGLGAFGSTTHPPQYGEYLFVPKVESFQISFDSEFLEEPVAVVQLADLADPRLLSSLLQYVTSQYIPAPSRNSSGLELRASMYTSMLYSGLFWPASFLAARAVLRAIHRKRAAGQATRDLHVVELASGTGLPSLAAHRCSARVTCTDVSLLAHQLVLTAAGMQPGGEISTGVFDIFLDSPEKLLEMKPDIVVASDLLYEEDFAEALGRHLGEAAKSGAAVITTDPGRLEGRGQTVFLESFSKAMGIPTQVGFQKQEIPDGVLDRGLKAMKYGGQVDRSVGVFEFCQAVKTRVWVCLPWQRLAEELDGTGDCKSIVLFANGDKYIGGLQAGQKDGDGMYVYADGAAYKGPWSTDSMDGELHPPGGEAESEQTRRLHDLNTKNAEAVQSMKAKLPGERKQDSEQALGHWAIYWALHQPAFSRIYPKSSSSSGKDEKKAESITGKFDPSALERGAAALRELDTSPNAAKAFELTKMAEQTKQQELQKEIEQQQTMRQQAMLQRNQMDAEEKRKTISHQQEQERRTAEYKARLDSELYQSKLEDQQKQIDQQLHMQHEQFLRQEDMRKRNNLELEEEKRRTLQEQARLDREAAIVGILVFLHVEPLSVDFLALCRFSRRIPESAAPCCAAAERHPKPRLSQMAGPSPSILEASHLSEAAMASKLSAEQLQLAKWRLEHGETIQGRPFYDDPKFVKFCEAANAAEAQSKTAKDGAARLFGEDLTPEVVEKYHFAFVNAQDGDSEALEAWKRFCDMLRETEKILGAIDAPLRDTGERATHHAAEVGHIQNLKWLHDNGADINAITAPALSVSADGDISLGLTPVHVAATFGQIQALDFLKSLGCDLNFKRADGATALDLAVDAEQSETAAWLEKNGAVRGVS</sequence>
<dbReference type="Gene3D" id="2.20.110.10">
    <property type="entry name" value="Histone H3 K4-specific methyltransferase SET7/9 N-terminal domain"/>
    <property type="match status" value="8"/>
</dbReference>
<evidence type="ECO:0000259" key="5">
    <source>
        <dbReference type="Pfam" id="PF12037"/>
    </source>
</evidence>
<dbReference type="PROSITE" id="PS50088">
    <property type="entry name" value="ANK_REPEAT"/>
    <property type="match status" value="2"/>
</dbReference>
<dbReference type="Proteomes" id="UP000601435">
    <property type="component" value="Unassembled WGS sequence"/>
</dbReference>
<keyword evidence="7" id="KW-1185">Reference proteome</keyword>
<dbReference type="InterPro" id="IPR019410">
    <property type="entry name" value="Methyltransf_16"/>
</dbReference>
<protein>
    <submittedName>
        <fullName evidence="6">PIP5K4 protein</fullName>
    </submittedName>
</protein>
<evidence type="ECO:0000256" key="3">
    <source>
        <dbReference type="SAM" id="MobiDB-lite"/>
    </source>
</evidence>
<feature type="region of interest" description="Disordered" evidence="3">
    <location>
        <begin position="1275"/>
        <end position="1298"/>
    </location>
</feature>
<dbReference type="InterPro" id="IPR029063">
    <property type="entry name" value="SAM-dependent_MTases_sf"/>
</dbReference>
<organism evidence="6 7">
    <name type="scientific">Symbiodinium necroappetens</name>
    <dbReference type="NCBI Taxonomy" id="1628268"/>
    <lineage>
        <taxon>Eukaryota</taxon>
        <taxon>Sar</taxon>
        <taxon>Alveolata</taxon>
        <taxon>Dinophyceae</taxon>
        <taxon>Suessiales</taxon>
        <taxon>Symbiodiniaceae</taxon>
        <taxon>Symbiodinium</taxon>
    </lineage>
</organism>
<feature type="repeat" description="ANK" evidence="2">
    <location>
        <begin position="1666"/>
        <end position="1698"/>
    </location>
</feature>
<keyword evidence="4" id="KW-0472">Membrane</keyword>
<evidence type="ECO:0000256" key="2">
    <source>
        <dbReference type="PROSITE-ProRule" id="PRU00023"/>
    </source>
</evidence>
<dbReference type="PROSITE" id="PS50297">
    <property type="entry name" value="ANK_REP_REGION"/>
    <property type="match status" value="2"/>
</dbReference>
<evidence type="ECO:0000256" key="1">
    <source>
        <dbReference type="ARBA" id="ARBA00022737"/>
    </source>
</evidence>
<dbReference type="InterPro" id="IPR021911">
    <property type="entry name" value="ATAD3_N"/>
</dbReference>
<dbReference type="Pfam" id="PF10294">
    <property type="entry name" value="Methyltransf_16"/>
    <property type="match status" value="1"/>
</dbReference>
<dbReference type="PANTHER" id="PTHR43215:SF14">
    <property type="entry name" value="RADIAL SPOKE HEAD 1 HOMOLOG"/>
    <property type="match status" value="1"/>
</dbReference>
<evidence type="ECO:0000256" key="4">
    <source>
        <dbReference type="SAM" id="Phobius"/>
    </source>
</evidence>
<feature type="region of interest" description="Disordered" evidence="3">
    <location>
        <begin position="1204"/>
        <end position="1223"/>
    </location>
</feature>
<feature type="non-terminal residue" evidence="6">
    <location>
        <position position="1"/>
    </location>
</feature>